<protein>
    <submittedName>
        <fullName evidence="2">Uncharacterized protein</fullName>
    </submittedName>
</protein>
<dbReference type="Proteomes" id="UP000193978">
    <property type="component" value="Chromosome"/>
</dbReference>
<gene>
    <name evidence="2" type="ORF">B1812_12925</name>
</gene>
<feature type="compositionally biased region" description="Low complexity" evidence="1">
    <location>
        <begin position="95"/>
        <end position="109"/>
    </location>
</feature>
<name>A0A1W6MW75_9HYPH</name>
<evidence type="ECO:0000313" key="3">
    <source>
        <dbReference type="Proteomes" id="UP000193978"/>
    </source>
</evidence>
<feature type="compositionally biased region" description="Basic and acidic residues" evidence="1">
    <location>
        <begin position="68"/>
        <end position="78"/>
    </location>
</feature>
<evidence type="ECO:0000313" key="2">
    <source>
        <dbReference type="EMBL" id="ARN81834.1"/>
    </source>
</evidence>
<reference evidence="2 3" key="1">
    <citation type="submission" date="2017-02" db="EMBL/GenBank/DDBJ databases">
        <authorList>
            <person name="Peterson S.W."/>
        </authorList>
    </citation>
    <scope>NUCLEOTIDE SEQUENCE [LARGE SCALE GENOMIC DNA]</scope>
    <source>
        <strain evidence="2 3">S285</strain>
    </source>
</reference>
<evidence type="ECO:0000256" key="1">
    <source>
        <dbReference type="SAM" id="MobiDB-lite"/>
    </source>
</evidence>
<dbReference type="KEGG" id="mbry:B1812_12925"/>
<sequence>MPSSEVTWNDAADMMKRAEARGKSDERRRIRAILCCAEAEDRQRFARHLAFDTTFNAGEARGFLANTPKEEVSRRDRQSLPPFVPNATPTPCPVPVALAAPRPAAAPGAPQAPAPPREPASLQGAKGWEEIISRVNGKNAGVIAPCVRGGRHG</sequence>
<dbReference type="EMBL" id="CP019948">
    <property type="protein sequence ID" value="ARN81834.1"/>
    <property type="molecule type" value="Genomic_DNA"/>
</dbReference>
<keyword evidence="3" id="KW-1185">Reference proteome</keyword>
<feature type="compositionally biased region" description="Pro residues" evidence="1">
    <location>
        <begin position="82"/>
        <end position="94"/>
    </location>
</feature>
<accession>A0A1W6MW75</accession>
<proteinExistence type="predicted"/>
<dbReference type="RefSeq" id="WP_085771951.1">
    <property type="nucleotide sequence ID" value="NZ_AP027149.1"/>
</dbReference>
<dbReference type="AlphaFoldDB" id="A0A1W6MW75"/>
<dbReference type="STRING" id="655015.B1812_12925"/>
<feature type="region of interest" description="Disordered" evidence="1">
    <location>
        <begin position="66"/>
        <end position="127"/>
    </location>
</feature>
<organism evidence="2 3">
    <name type="scientific">Methylocystis bryophila</name>
    <dbReference type="NCBI Taxonomy" id="655015"/>
    <lineage>
        <taxon>Bacteria</taxon>
        <taxon>Pseudomonadati</taxon>
        <taxon>Pseudomonadota</taxon>
        <taxon>Alphaproteobacteria</taxon>
        <taxon>Hyphomicrobiales</taxon>
        <taxon>Methylocystaceae</taxon>
        <taxon>Methylocystis</taxon>
    </lineage>
</organism>